<dbReference type="PANTHER" id="PTHR43176">
    <property type="entry name" value="3-HYDROXYISOBUTYRYL-COA HYDROLASE-RELATED"/>
    <property type="match status" value="1"/>
</dbReference>
<dbReference type="InterPro" id="IPR029045">
    <property type="entry name" value="ClpP/crotonase-like_dom_sf"/>
</dbReference>
<evidence type="ECO:0000256" key="3">
    <source>
        <dbReference type="ARBA" id="ARBA00022801"/>
    </source>
</evidence>
<dbReference type="EMBL" id="JASODW010000002">
    <property type="protein sequence ID" value="MDK6274768.1"/>
    <property type="molecule type" value="Genomic_DNA"/>
</dbReference>
<dbReference type="Gene3D" id="3.90.226.10">
    <property type="entry name" value="2-enoyl-CoA Hydratase, Chain A, domain 1"/>
    <property type="match status" value="1"/>
</dbReference>
<evidence type="ECO:0000313" key="5">
    <source>
        <dbReference type="EMBL" id="MDK6274768.1"/>
    </source>
</evidence>
<dbReference type="PANTHER" id="PTHR43176:SF3">
    <property type="entry name" value="3-HYDROXYISOBUTYRYL-COA HYDROLASE, MITOCHONDRIAL"/>
    <property type="match status" value="1"/>
</dbReference>
<dbReference type="CDD" id="cd06558">
    <property type="entry name" value="crotonase-like"/>
    <property type="match status" value="1"/>
</dbReference>
<comment type="catalytic activity">
    <reaction evidence="1">
        <text>3-hydroxy-2-methylpropanoyl-CoA + H2O = 3-hydroxy-2-methylpropanoate + CoA + H(+)</text>
        <dbReference type="Rhea" id="RHEA:20888"/>
        <dbReference type="ChEBI" id="CHEBI:11805"/>
        <dbReference type="ChEBI" id="CHEBI:15377"/>
        <dbReference type="ChEBI" id="CHEBI:15378"/>
        <dbReference type="ChEBI" id="CHEBI:57287"/>
        <dbReference type="ChEBI" id="CHEBI:57340"/>
        <dbReference type="EC" id="3.1.2.4"/>
    </reaction>
</comment>
<dbReference type="InterPro" id="IPR045004">
    <property type="entry name" value="ECH_dom"/>
</dbReference>
<dbReference type="RefSeq" id="WP_285332696.1">
    <property type="nucleotide sequence ID" value="NZ_JASODW010000002.1"/>
</dbReference>
<dbReference type="Pfam" id="PF16113">
    <property type="entry name" value="ECH_2"/>
    <property type="match status" value="1"/>
</dbReference>
<dbReference type="GO" id="GO:0005829">
    <property type="term" value="C:cytosol"/>
    <property type="evidence" value="ECO:0007669"/>
    <property type="project" value="TreeGrafter"/>
</dbReference>
<protein>
    <recommendedName>
        <fullName evidence="2">3-hydroxyisobutyryl-CoA hydrolase</fullName>
        <ecNumber evidence="2">3.1.2.4</ecNumber>
    </recommendedName>
</protein>
<dbReference type="AlphaFoldDB" id="A0AAP4FEG0"/>
<dbReference type="GO" id="GO:0003860">
    <property type="term" value="F:3-hydroxyisobutyryl-CoA hydrolase activity"/>
    <property type="evidence" value="ECO:0007669"/>
    <property type="project" value="UniProtKB-EC"/>
</dbReference>
<keyword evidence="3 5" id="KW-0378">Hydrolase</keyword>
<reference evidence="5" key="1">
    <citation type="submission" date="2023-05" db="EMBL/GenBank/DDBJ databases">
        <title>Cataloging the Phylogenetic Diversity of Human Bladder Bacteria.</title>
        <authorList>
            <person name="Du J."/>
        </authorList>
    </citation>
    <scope>NUCLEOTIDE SEQUENCE</scope>
    <source>
        <strain evidence="5">UMB9978</strain>
    </source>
</reference>
<comment type="caution">
    <text evidence="5">The sequence shown here is derived from an EMBL/GenBank/DDBJ whole genome shotgun (WGS) entry which is preliminary data.</text>
</comment>
<dbReference type="SUPFAM" id="SSF52096">
    <property type="entry name" value="ClpP/crotonase"/>
    <property type="match status" value="1"/>
</dbReference>
<proteinExistence type="predicted"/>
<feature type="domain" description="Enoyl-CoA hydratase/isomerase" evidence="4">
    <location>
        <begin position="17"/>
        <end position="342"/>
    </location>
</feature>
<name>A0AAP4FEG0_9MICC</name>
<evidence type="ECO:0000259" key="4">
    <source>
        <dbReference type="Pfam" id="PF16113"/>
    </source>
</evidence>
<evidence type="ECO:0000256" key="1">
    <source>
        <dbReference type="ARBA" id="ARBA00001709"/>
    </source>
</evidence>
<organism evidence="5 6">
    <name type="scientific">Pseudoglutamicibacter cumminsii</name>
    <dbReference type="NCBI Taxonomy" id="156979"/>
    <lineage>
        <taxon>Bacteria</taxon>
        <taxon>Bacillati</taxon>
        <taxon>Actinomycetota</taxon>
        <taxon>Actinomycetes</taxon>
        <taxon>Micrococcales</taxon>
        <taxon>Micrococcaceae</taxon>
        <taxon>Pseudoglutamicibacter</taxon>
    </lineage>
</organism>
<dbReference type="Proteomes" id="UP001240483">
    <property type="component" value="Unassembled WGS sequence"/>
</dbReference>
<dbReference type="InterPro" id="IPR032259">
    <property type="entry name" value="HIBYL-CoA-H"/>
</dbReference>
<evidence type="ECO:0000256" key="2">
    <source>
        <dbReference type="ARBA" id="ARBA00011915"/>
    </source>
</evidence>
<dbReference type="GO" id="GO:0006574">
    <property type="term" value="P:L-valine catabolic process"/>
    <property type="evidence" value="ECO:0007669"/>
    <property type="project" value="TreeGrafter"/>
</dbReference>
<dbReference type="NCBIfam" id="NF004127">
    <property type="entry name" value="PRK05617.1"/>
    <property type="match status" value="1"/>
</dbReference>
<gene>
    <name evidence="5" type="ORF">QP116_03250</name>
</gene>
<evidence type="ECO:0000313" key="6">
    <source>
        <dbReference type="Proteomes" id="UP001240483"/>
    </source>
</evidence>
<dbReference type="EC" id="3.1.2.4" evidence="2"/>
<accession>A0AAP4FEG0</accession>
<sequence>MSIHSEQVDVSVHQGLGLIRLNRPDKLNALMPDMVEAVHSSLRAWRYNGDVKAIALLGEGPRGFSAGGDLQNFRRALLAGEAEQMLGILAAEFELAAAVQTYPKPVVSFMTGVTMGAGFGIASAASVRIVTPDSRLAMPEVRVGYVPDVGGSLWLGRAPGRIGEHLALTGDAVGAGDAVEFGLADFCIEQDAVEEVLSSIADLCALPGQDLAMGLQIMHGVPQRSELNVQRAWIDEAYAGSDVAEILARLDASPWPAAAEAAERIRANSPIACETALQLVRESRAEDELRGALEREHRAASYVMDTPDVVEGIRALLVDKDKAPRWSVPRAADVDTDRIARMLEPQDDELGLWDDGEEGGW</sequence>